<proteinExistence type="predicted"/>
<evidence type="ECO:0000313" key="2">
    <source>
        <dbReference type="Proteomes" id="UP000009183"/>
    </source>
</evidence>
<dbReference type="AlphaFoldDB" id="F6HAD5"/>
<gene>
    <name evidence="1" type="ordered locus">VIT_06s0009g02430</name>
</gene>
<organism evidence="1 2">
    <name type="scientific">Vitis vinifera</name>
    <name type="common">Grape</name>
    <dbReference type="NCBI Taxonomy" id="29760"/>
    <lineage>
        <taxon>Eukaryota</taxon>
        <taxon>Viridiplantae</taxon>
        <taxon>Streptophyta</taxon>
        <taxon>Embryophyta</taxon>
        <taxon>Tracheophyta</taxon>
        <taxon>Spermatophyta</taxon>
        <taxon>Magnoliopsida</taxon>
        <taxon>eudicotyledons</taxon>
        <taxon>Gunneridae</taxon>
        <taxon>Pentapetalae</taxon>
        <taxon>rosids</taxon>
        <taxon>Vitales</taxon>
        <taxon>Vitaceae</taxon>
        <taxon>Viteae</taxon>
        <taxon>Vitis</taxon>
    </lineage>
</organism>
<accession>F6HAD5</accession>
<dbReference type="PaxDb" id="29760-VIT_06s0009g02430.t01"/>
<evidence type="ECO:0000313" key="1">
    <source>
        <dbReference type="EMBL" id="CCB49106.1"/>
    </source>
</evidence>
<sequence>MEKKTAGIQEIQGFSYNFILRQSTVSLLCGSYIYGLFGWMEIYRPNRGLNVCFHYNGPEPHRKEKSIWISNFQREGDSTVAILKVAHWEAGAWNGLNGFGKT</sequence>
<dbReference type="InParanoid" id="F6HAD5"/>
<protein>
    <submittedName>
        <fullName evidence="1">Uncharacterized protein</fullName>
    </submittedName>
</protein>
<name>F6HAD5_VITVI</name>
<dbReference type="EMBL" id="FN595504">
    <property type="protein sequence ID" value="CCB49106.1"/>
    <property type="molecule type" value="Genomic_DNA"/>
</dbReference>
<dbReference type="HOGENOM" id="CLU_2282628_0_0_1"/>
<reference evidence="2" key="1">
    <citation type="journal article" date="2007" name="Nature">
        <title>The grapevine genome sequence suggests ancestral hexaploidization in major angiosperm phyla.</title>
        <authorList>
            <consortium name="The French-Italian Public Consortium for Grapevine Genome Characterization."/>
            <person name="Jaillon O."/>
            <person name="Aury J.-M."/>
            <person name="Noel B."/>
            <person name="Policriti A."/>
            <person name="Clepet C."/>
            <person name="Casagrande A."/>
            <person name="Choisne N."/>
            <person name="Aubourg S."/>
            <person name="Vitulo N."/>
            <person name="Jubin C."/>
            <person name="Vezzi A."/>
            <person name="Legeai F."/>
            <person name="Hugueney P."/>
            <person name="Dasilva C."/>
            <person name="Horner D."/>
            <person name="Mica E."/>
            <person name="Jublot D."/>
            <person name="Poulain J."/>
            <person name="Bruyere C."/>
            <person name="Billault A."/>
            <person name="Segurens B."/>
            <person name="Gouyvenoux M."/>
            <person name="Ugarte E."/>
            <person name="Cattonaro F."/>
            <person name="Anthouard V."/>
            <person name="Vico V."/>
            <person name="Del Fabbro C."/>
            <person name="Alaux M."/>
            <person name="Di Gaspero G."/>
            <person name="Dumas V."/>
            <person name="Felice N."/>
            <person name="Paillard S."/>
            <person name="Juman I."/>
            <person name="Moroldo M."/>
            <person name="Scalabrin S."/>
            <person name="Canaguier A."/>
            <person name="Le Clainche I."/>
            <person name="Malacrida G."/>
            <person name="Durand E."/>
            <person name="Pesole G."/>
            <person name="Laucou V."/>
            <person name="Chatelet P."/>
            <person name="Merdinoglu D."/>
            <person name="Delledonne M."/>
            <person name="Pezzotti M."/>
            <person name="Lecharny A."/>
            <person name="Scarpelli C."/>
            <person name="Artiguenave F."/>
            <person name="Pe M.E."/>
            <person name="Valle G."/>
            <person name="Morgante M."/>
            <person name="Caboche M."/>
            <person name="Adam-Blondon A.-F."/>
            <person name="Weissenbach J."/>
            <person name="Quetier F."/>
            <person name="Wincker P."/>
        </authorList>
    </citation>
    <scope>NUCLEOTIDE SEQUENCE [LARGE SCALE GENOMIC DNA]</scope>
    <source>
        <strain evidence="2">cv. Pinot noir / PN40024</strain>
    </source>
</reference>
<keyword evidence="2" id="KW-1185">Reference proteome</keyword>
<dbReference type="Proteomes" id="UP000009183">
    <property type="component" value="Chromosome 6"/>
</dbReference>